<evidence type="ECO:0000313" key="10">
    <source>
        <dbReference type="Proteomes" id="UP000029867"/>
    </source>
</evidence>
<protein>
    <recommendedName>
        <fullName evidence="7">U3 small nucleolar ribonucleoprotein protein MPP10</fullName>
    </recommendedName>
</protein>
<dbReference type="InterPro" id="IPR012173">
    <property type="entry name" value="Mpp10"/>
</dbReference>
<evidence type="ECO:0000256" key="8">
    <source>
        <dbReference type="SAM" id="MobiDB-lite"/>
    </source>
</evidence>
<feature type="compositionally biased region" description="Acidic residues" evidence="8">
    <location>
        <begin position="102"/>
        <end position="115"/>
    </location>
</feature>
<evidence type="ECO:0000256" key="2">
    <source>
        <dbReference type="ARBA" id="ARBA00022517"/>
    </source>
</evidence>
<sequence>MGFTLEELLNDPSILFTEKKNQADDAFNYENLLITLKDIVDPVIKHSENSVLDEIYVDGLDATQVWGQAKMVFDSVERSVYEEIEEYKENGLYLDEGLAAEKEEEEDGLDTEDSDIAFGERGSVDEEDSEEEVADEEEGEGEDESNAEVLPEEEMRDSDEGEQDYEEGSEEEAVQGGDAEEDKKEDGFGLNDGMFDLKEYQRQVLALEDGVEDQSDDEEVDYFGDLGDEDDDDEEMLTYKDFFDDTKTPQRKGKKSRKNKEATQAEEELGEDEYDEAFNAAQADIFDEEIKEEEAEKTKSRSKPEERLSTFEKQQYEIQRQISELEAESIAEKKWTMKGEVSGKQRDADTLLEEELEFDRTAKPIPVITQETTETIEEIIKRRIVNQEFDEIPKRIISEMNSFKPSKKVQVSEEKSSKSLAELYEDEYAGKTGDEEINEELQKAHDEISAMFKDVTYQLDSLYSSHFVPKPKEKLLDVRVETSTIAMEDAQPLTMASNNTLAPQEVYKATTKVGKNEVLLKSGVVMAKGELETEDKQRLHRAKKRKQHMQHKDDSLKKKKVEVKQL</sequence>
<dbReference type="Proteomes" id="UP000029867">
    <property type="component" value="Unassembled WGS sequence"/>
</dbReference>
<evidence type="ECO:0000313" key="9">
    <source>
        <dbReference type="EMBL" id="KGK37432.1"/>
    </source>
</evidence>
<feature type="compositionally biased region" description="Basic residues" evidence="8">
    <location>
        <begin position="538"/>
        <end position="549"/>
    </location>
</feature>
<keyword evidence="2 7" id="KW-0690">Ribosome biogenesis</keyword>
<evidence type="ECO:0000256" key="4">
    <source>
        <dbReference type="ARBA" id="ARBA00023242"/>
    </source>
</evidence>
<feature type="compositionally biased region" description="Acidic residues" evidence="8">
    <location>
        <begin position="264"/>
        <end position="276"/>
    </location>
</feature>
<feature type="compositionally biased region" description="Acidic residues" evidence="8">
    <location>
        <begin position="209"/>
        <end position="236"/>
    </location>
</feature>
<evidence type="ECO:0000256" key="7">
    <source>
        <dbReference type="PIRNR" id="PIRNR017300"/>
    </source>
</evidence>
<dbReference type="PIRSF" id="PIRSF017300">
    <property type="entry name" value="snoRNP_Mpp10"/>
    <property type="match status" value="1"/>
</dbReference>
<evidence type="ECO:0000256" key="1">
    <source>
        <dbReference type="ARBA" id="ARBA00004604"/>
    </source>
</evidence>
<organism evidence="9 10">
    <name type="scientific">Pichia kudriavzevii</name>
    <name type="common">Yeast</name>
    <name type="synonym">Issatchenkia orientalis</name>
    <dbReference type="NCBI Taxonomy" id="4909"/>
    <lineage>
        <taxon>Eukaryota</taxon>
        <taxon>Fungi</taxon>
        <taxon>Dikarya</taxon>
        <taxon>Ascomycota</taxon>
        <taxon>Saccharomycotina</taxon>
        <taxon>Pichiomycetes</taxon>
        <taxon>Pichiales</taxon>
        <taxon>Pichiaceae</taxon>
        <taxon>Pichia</taxon>
    </lineage>
</organism>
<feature type="compositionally biased region" description="Basic residues" evidence="8">
    <location>
        <begin position="249"/>
        <end position="258"/>
    </location>
</feature>
<feature type="compositionally biased region" description="Basic and acidic residues" evidence="8">
    <location>
        <begin position="550"/>
        <end position="566"/>
    </location>
</feature>
<dbReference type="GO" id="GO:0034457">
    <property type="term" value="C:Mpp10 complex"/>
    <property type="evidence" value="ECO:0007669"/>
    <property type="project" value="UniProtKB-UniRule"/>
</dbReference>
<gene>
    <name evidence="9" type="ORF">JL09_g3406</name>
</gene>
<dbReference type="eggNOG" id="KOG2600">
    <property type="taxonomic scope" value="Eukaryota"/>
</dbReference>
<dbReference type="GO" id="GO:0000447">
    <property type="term" value="P:endonucleolytic cleavage in ITS1 to separate SSU-rRNA from 5.8S rRNA and LSU-rRNA from tricistronic rRNA transcript (SSU-rRNA, 5.8S rRNA, LSU-rRNA)"/>
    <property type="evidence" value="ECO:0007669"/>
    <property type="project" value="EnsemblFungi"/>
</dbReference>
<feature type="region of interest" description="Disordered" evidence="8">
    <location>
        <begin position="101"/>
        <end position="312"/>
    </location>
</feature>
<keyword evidence="4 7" id="KW-0539">Nucleus</keyword>
<feature type="compositionally biased region" description="Basic and acidic residues" evidence="8">
    <location>
        <begin position="237"/>
        <end position="248"/>
    </location>
</feature>
<comment type="similarity">
    <text evidence="6 7">Belongs to the MPP10 family.</text>
</comment>
<dbReference type="HOGENOM" id="CLU_011271_1_0_1"/>
<keyword evidence="5 7" id="KW-0687">Ribonucleoprotein</keyword>
<comment type="subcellular location">
    <subcellularLocation>
        <location evidence="1 7">Nucleus</location>
        <location evidence="1 7">Nucleolus</location>
    </subcellularLocation>
</comment>
<dbReference type="PANTHER" id="PTHR17039">
    <property type="entry name" value="U3 SMALL NUCLEOLAR RIBONUCLEOPROTEIN PROTEIN MPP10"/>
    <property type="match status" value="1"/>
</dbReference>
<keyword evidence="3 7" id="KW-0698">rRNA processing</keyword>
<evidence type="ECO:0000256" key="6">
    <source>
        <dbReference type="ARBA" id="ARBA00029455"/>
    </source>
</evidence>
<dbReference type="GO" id="GO:0005732">
    <property type="term" value="C:sno(s)RNA-containing ribonucleoprotein complex"/>
    <property type="evidence" value="ECO:0007669"/>
    <property type="project" value="UniProtKB-UniRule"/>
</dbReference>
<evidence type="ECO:0000256" key="5">
    <source>
        <dbReference type="ARBA" id="ARBA00023274"/>
    </source>
</evidence>
<dbReference type="GO" id="GO:0000472">
    <property type="term" value="P:endonucleolytic cleavage to generate mature 5'-end of SSU-rRNA from (SSU-rRNA, 5.8S rRNA, LSU-rRNA)"/>
    <property type="evidence" value="ECO:0007669"/>
    <property type="project" value="EnsemblFungi"/>
</dbReference>
<name>A0A099NZV9_PICKU</name>
<feature type="region of interest" description="Disordered" evidence="8">
    <location>
        <begin position="531"/>
        <end position="566"/>
    </location>
</feature>
<dbReference type="GO" id="GO:0042802">
    <property type="term" value="F:identical protein binding"/>
    <property type="evidence" value="ECO:0007669"/>
    <property type="project" value="EnsemblFungi"/>
</dbReference>
<dbReference type="AlphaFoldDB" id="A0A099NZV9"/>
<comment type="caution">
    <text evidence="9">The sequence shown here is derived from an EMBL/GenBank/DDBJ whole genome shotgun (WGS) entry which is preliminary data.</text>
</comment>
<dbReference type="EMBL" id="JQFK01000036">
    <property type="protein sequence ID" value="KGK37432.1"/>
    <property type="molecule type" value="Genomic_DNA"/>
</dbReference>
<reference evidence="10" key="1">
    <citation type="journal article" date="2014" name="Microb. Cell Fact.">
        <title>Exploiting Issatchenkia orientalis SD108 for succinic acid production.</title>
        <authorList>
            <person name="Xiao H."/>
            <person name="Shao Z."/>
            <person name="Jiang Y."/>
            <person name="Dole S."/>
            <person name="Zhao H."/>
        </authorList>
    </citation>
    <scope>NUCLEOTIDE SEQUENCE [LARGE SCALE GENOMIC DNA]</scope>
    <source>
        <strain evidence="10">SD108</strain>
    </source>
</reference>
<dbReference type="GO" id="GO:0000480">
    <property type="term" value="P:endonucleolytic cleavage in 5'-ETS of tricistronic rRNA transcript (SSU-rRNA, 5.8S rRNA, LSU-rRNA)"/>
    <property type="evidence" value="ECO:0007669"/>
    <property type="project" value="EnsemblFungi"/>
</dbReference>
<dbReference type="GO" id="GO:0032040">
    <property type="term" value="C:small-subunit processome"/>
    <property type="evidence" value="ECO:0007669"/>
    <property type="project" value="EnsemblFungi"/>
</dbReference>
<proteinExistence type="inferred from homology"/>
<comment type="function">
    <text evidence="7">Involved in nucleolar processing of pre-18S ribosomal RNA.</text>
</comment>
<accession>A0A099NZV9</accession>
<feature type="compositionally biased region" description="Basic and acidic residues" evidence="8">
    <location>
        <begin position="294"/>
        <end position="310"/>
    </location>
</feature>
<dbReference type="PANTHER" id="PTHR17039:SF0">
    <property type="entry name" value="U3 SMALL NUCLEOLAR RIBONUCLEOPROTEIN PROTEIN MPP10"/>
    <property type="match status" value="1"/>
</dbReference>
<evidence type="ECO:0000256" key="3">
    <source>
        <dbReference type="ARBA" id="ARBA00022552"/>
    </source>
</evidence>
<feature type="compositionally biased region" description="Acidic residues" evidence="8">
    <location>
        <begin position="125"/>
        <end position="173"/>
    </location>
</feature>
<dbReference type="Pfam" id="PF04006">
    <property type="entry name" value="Mpp10"/>
    <property type="match status" value="1"/>
</dbReference>
<dbReference type="VEuPathDB" id="FungiDB:C5L36_0C08080"/>